<dbReference type="Proteomes" id="UP000248863">
    <property type="component" value="Unassembled WGS sequence"/>
</dbReference>
<comment type="caution">
    <text evidence="1">The sequence shown here is derived from an EMBL/GenBank/DDBJ whole genome shotgun (WGS) entry which is preliminary data.</text>
</comment>
<gene>
    <name evidence="1" type="ORF">CH338_05360</name>
</gene>
<evidence type="ECO:0000313" key="1">
    <source>
        <dbReference type="EMBL" id="RAI40716.1"/>
    </source>
</evidence>
<protein>
    <submittedName>
        <fullName evidence="1">Uncharacterized protein</fullName>
    </submittedName>
</protein>
<dbReference type="AlphaFoldDB" id="A0A327KRV8"/>
<sequence>MQRDARDKMLRPGEGGDDRVRVCLRRAWQGYAAGSVVPVSKAEAKTMVASGIADTVGAGSTGYETK</sequence>
<organism evidence="1 2">
    <name type="scientific">Rhodoplanes elegans</name>
    <dbReference type="NCBI Taxonomy" id="29408"/>
    <lineage>
        <taxon>Bacteria</taxon>
        <taxon>Pseudomonadati</taxon>
        <taxon>Pseudomonadota</taxon>
        <taxon>Alphaproteobacteria</taxon>
        <taxon>Hyphomicrobiales</taxon>
        <taxon>Nitrobacteraceae</taxon>
        <taxon>Rhodoplanes</taxon>
    </lineage>
</organism>
<dbReference type="EMBL" id="NPEU01000034">
    <property type="protein sequence ID" value="RAI40716.1"/>
    <property type="molecule type" value="Genomic_DNA"/>
</dbReference>
<name>A0A327KRV8_9BRAD</name>
<evidence type="ECO:0000313" key="2">
    <source>
        <dbReference type="Proteomes" id="UP000248863"/>
    </source>
</evidence>
<keyword evidence="2" id="KW-1185">Reference proteome</keyword>
<accession>A0A327KRV8</accession>
<proteinExistence type="predicted"/>
<reference evidence="1 2" key="1">
    <citation type="submission" date="2017-07" db="EMBL/GenBank/DDBJ databases">
        <title>Draft Genome Sequences of Select Purple Nonsulfur Bacteria.</title>
        <authorList>
            <person name="Lasarre B."/>
            <person name="Mckinlay J.B."/>
        </authorList>
    </citation>
    <scope>NUCLEOTIDE SEQUENCE [LARGE SCALE GENOMIC DNA]</scope>
    <source>
        <strain evidence="1 2">DSM 11907</strain>
    </source>
</reference>
<dbReference type="RefSeq" id="WP_111356097.1">
    <property type="nucleotide sequence ID" value="NZ_NHSK01000156.1"/>
</dbReference>